<keyword evidence="3" id="KW-0378">Hydrolase</keyword>
<comment type="cofactor">
    <cofactor evidence="1">
        <name>Mg(2+)</name>
        <dbReference type="ChEBI" id="CHEBI:18420"/>
    </cofactor>
</comment>
<feature type="domain" description="VRR-NUC" evidence="4">
    <location>
        <begin position="21"/>
        <end position="100"/>
    </location>
</feature>
<dbReference type="EMBL" id="BSNW01000016">
    <property type="protein sequence ID" value="GLQ69169.1"/>
    <property type="molecule type" value="Genomic_DNA"/>
</dbReference>
<evidence type="ECO:0000313" key="5">
    <source>
        <dbReference type="EMBL" id="GLQ69169.1"/>
    </source>
</evidence>
<evidence type="ECO:0000256" key="1">
    <source>
        <dbReference type="ARBA" id="ARBA00001946"/>
    </source>
</evidence>
<evidence type="ECO:0000313" key="6">
    <source>
        <dbReference type="Proteomes" id="UP001156672"/>
    </source>
</evidence>
<reference evidence="6" key="1">
    <citation type="journal article" date="2019" name="Int. J. Syst. Evol. Microbiol.">
        <title>The Global Catalogue of Microorganisms (GCM) 10K type strain sequencing project: providing services to taxonomists for standard genome sequencing and annotation.</title>
        <authorList>
            <consortium name="The Broad Institute Genomics Platform"/>
            <consortium name="The Broad Institute Genome Sequencing Center for Infectious Disease"/>
            <person name="Wu L."/>
            <person name="Ma J."/>
        </authorList>
    </citation>
    <scope>NUCLEOTIDE SEQUENCE [LARGE SCALE GENOMIC DNA]</scope>
    <source>
        <strain evidence="6">NBRC 3250</strain>
    </source>
</reference>
<protein>
    <recommendedName>
        <fullName evidence="4">VRR-NUC domain-containing protein</fullName>
    </recommendedName>
</protein>
<dbReference type="InterPro" id="IPR014883">
    <property type="entry name" value="VRR_NUC"/>
</dbReference>
<dbReference type="RefSeq" id="WP_062027758.1">
    <property type="nucleotide sequence ID" value="NZ_BEWL01000006.1"/>
</dbReference>
<name>A0ABQ5X0C8_9PROT</name>
<organism evidence="5 6">
    <name type="scientific">Gluconobacter albidus</name>
    <dbReference type="NCBI Taxonomy" id="318683"/>
    <lineage>
        <taxon>Bacteria</taxon>
        <taxon>Pseudomonadati</taxon>
        <taxon>Pseudomonadota</taxon>
        <taxon>Alphaproteobacteria</taxon>
        <taxon>Acetobacterales</taxon>
        <taxon>Acetobacteraceae</taxon>
        <taxon>Gluconobacter</taxon>
    </lineage>
</organism>
<gene>
    <name evidence="5" type="ORF">GCM10007866_16200</name>
</gene>
<accession>A0ABQ5X0C8</accession>
<evidence type="ECO:0000256" key="3">
    <source>
        <dbReference type="ARBA" id="ARBA00022801"/>
    </source>
</evidence>
<evidence type="ECO:0000256" key="2">
    <source>
        <dbReference type="ARBA" id="ARBA00022722"/>
    </source>
</evidence>
<comment type="caution">
    <text evidence="5">The sequence shown here is derived from an EMBL/GenBank/DDBJ whole genome shotgun (WGS) entry which is preliminary data.</text>
</comment>
<sequence length="119" mass="13413">MNAHIEDRLHRHIWNALQFILPVGAVPQSFENRQNGVREGARRKARGCLPGWPDLGIVWNERTYYIELKAPKGRLSPEQKAKHAELRAAGAKVGVCRSLDEVIDFLRSVGMSVRAEVMA</sequence>
<keyword evidence="6" id="KW-1185">Reference proteome</keyword>
<dbReference type="InterPro" id="IPR011856">
    <property type="entry name" value="tRNA_endonuc-like_dom_sf"/>
</dbReference>
<keyword evidence="2" id="KW-0540">Nuclease</keyword>
<dbReference type="Pfam" id="PF08774">
    <property type="entry name" value="VRR_NUC"/>
    <property type="match status" value="1"/>
</dbReference>
<dbReference type="Gene3D" id="3.40.1350.10">
    <property type="match status" value="1"/>
</dbReference>
<dbReference type="SMART" id="SM00990">
    <property type="entry name" value="VRR_NUC"/>
    <property type="match status" value="1"/>
</dbReference>
<evidence type="ECO:0000259" key="4">
    <source>
        <dbReference type="SMART" id="SM00990"/>
    </source>
</evidence>
<dbReference type="Proteomes" id="UP001156672">
    <property type="component" value="Unassembled WGS sequence"/>
</dbReference>
<proteinExistence type="predicted"/>